<keyword evidence="2" id="KW-0479">Metal-binding</keyword>
<dbReference type="PANTHER" id="PTHR37326:SF1">
    <property type="entry name" value="BLL3975 PROTEIN"/>
    <property type="match status" value="1"/>
</dbReference>
<dbReference type="Proteomes" id="UP001060164">
    <property type="component" value="Chromosome"/>
</dbReference>
<gene>
    <name evidence="6" type="ORF">NQ502_14340</name>
</gene>
<reference evidence="6" key="1">
    <citation type="journal article" date="2022" name="Cell">
        <title>Design, construction, and in vivo augmentation of a complex gut microbiome.</title>
        <authorList>
            <person name="Cheng A.G."/>
            <person name="Ho P.Y."/>
            <person name="Aranda-Diaz A."/>
            <person name="Jain S."/>
            <person name="Yu F.B."/>
            <person name="Meng X."/>
            <person name="Wang M."/>
            <person name="Iakiviak M."/>
            <person name="Nagashima K."/>
            <person name="Zhao A."/>
            <person name="Murugkar P."/>
            <person name="Patil A."/>
            <person name="Atabakhsh K."/>
            <person name="Weakley A."/>
            <person name="Yan J."/>
            <person name="Brumbaugh A.R."/>
            <person name="Higginbottom S."/>
            <person name="Dimas A."/>
            <person name="Shiver A.L."/>
            <person name="Deutschbauer A."/>
            <person name="Neff N."/>
            <person name="Sonnenburg J.L."/>
            <person name="Huang K.C."/>
            <person name="Fischbach M.A."/>
        </authorList>
    </citation>
    <scope>NUCLEOTIDE SEQUENCE</scope>
    <source>
        <strain evidence="6">DSM 19829</strain>
    </source>
</reference>
<dbReference type="InterPro" id="IPR043795">
    <property type="entry name" value="N-alpha-Ac-DABA-like"/>
</dbReference>
<keyword evidence="3" id="KW-0378">Hydrolase</keyword>
<dbReference type="InterPro" id="IPR055438">
    <property type="entry name" value="AstE_AspA_cat"/>
</dbReference>
<dbReference type="PANTHER" id="PTHR37326">
    <property type="entry name" value="BLL3975 PROTEIN"/>
    <property type="match status" value="1"/>
</dbReference>
<dbReference type="EMBL" id="CP102290">
    <property type="protein sequence ID" value="UWP58547.1"/>
    <property type="molecule type" value="Genomic_DNA"/>
</dbReference>
<dbReference type="SUPFAM" id="SSF53187">
    <property type="entry name" value="Zn-dependent exopeptidases"/>
    <property type="match status" value="1"/>
</dbReference>
<protein>
    <submittedName>
        <fullName evidence="6">M14 family metallopeptidase</fullName>
    </submittedName>
</protein>
<dbReference type="Pfam" id="PF24827">
    <property type="entry name" value="AstE_AspA_cat"/>
    <property type="match status" value="1"/>
</dbReference>
<comment type="cofactor">
    <cofactor evidence="1">
        <name>Zn(2+)</name>
        <dbReference type="ChEBI" id="CHEBI:29105"/>
    </cofactor>
</comment>
<evidence type="ECO:0000256" key="1">
    <source>
        <dbReference type="ARBA" id="ARBA00001947"/>
    </source>
</evidence>
<evidence type="ECO:0000259" key="5">
    <source>
        <dbReference type="Pfam" id="PF24827"/>
    </source>
</evidence>
<dbReference type="PIRSF" id="PIRSF039012">
    <property type="entry name" value="ASP"/>
    <property type="match status" value="1"/>
</dbReference>
<organism evidence="6 7">
    <name type="scientific">Ruminococcus gauvreauii</name>
    <dbReference type="NCBI Taxonomy" id="438033"/>
    <lineage>
        <taxon>Bacteria</taxon>
        <taxon>Bacillati</taxon>
        <taxon>Bacillota</taxon>
        <taxon>Clostridia</taxon>
        <taxon>Eubacteriales</taxon>
        <taxon>Oscillospiraceae</taxon>
        <taxon>Ruminococcus</taxon>
    </lineage>
</organism>
<dbReference type="InterPro" id="IPR053138">
    <property type="entry name" value="N-alpha-Ac-DABA_deacetylase"/>
</dbReference>
<evidence type="ECO:0000256" key="4">
    <source>
        <dbReference type="ARBA" id="ARBA00022833"/>
    </source>
</evidence>
<evidence type="ECO:0000313" key="6">
    <source>
        <dbReference type="EMBL" id="UWP58547.1"/>
    </source>
</evidence>
<dbReference type="CDD" id="cd06254">
    <property type="entry name" value="M14_ASTE_ASPA-like"/>
    <property type="match status" value="1"/>
</dbReference>
<dbReference type="RefSeq" id="WP_049898383.1">
    <property type="nucleotide sequence ID" value="NZ_CABLBR010000033.1"/>
</dbReference>
<evidence type="ECO:0000256" key="2">
    <source>
        <dbReference type="ARBA" id="ARBA00022723"/>
    </source>
</evidence>
<accession>A0ABY5VDX2</accession>
<feature type="domain" description="Succinylglutamate desuccinylase/Aspartoacylase catalytic" evidence="5">
    <location>
        <begin position="47"/>
        <end position="231"/>
    </location>
</feature>
<proteinExistence type="predicted"/>
<keyword evidence="7" id="KW-1185">Reference proteome</keyword>
<keyword evidence="4" id="KW-0862">Zinc</keyword>
<evidence type="ECO:0000313" key="7">
    <source>
        <dbReference type="Proteomes" id="UP001060164"/>
    </source>
</evidence>
<dbReference type="Gene3D" id="3.40.630.10">
    <property type="entry name" value="Zn peptidases"/>
    <property type="match status" value="1"/>
</dbReference>
<name>A0ABY5VDX2_9FIRM</name>
<evidence type="ECO:0000256" key="3">
    <source>
        <dbReference type="ARBA" id="ARBA00022801"/>
    </source>
</evidence>
<sequence>MNMKEQQTEYFELQELRVKRGEKQNGRLHVDGTPYVLHATVLCGERPGKTLLLTAGVHSCEYVGIQTLMEMAGKLEPAQIIGNVIIIPVVNRTGFETRRPTVVPEDEKNLNRAFPGNPEGTASQKLAWYMERELFSKADYYVDLHSGGIYEELQPYVYYVGNCPDEISMEAQRAAAAVDVPFMVRSSASTGAYNYAGLLGVPSILIERGDSGRWSEEEVRANVRDLLNIMRCWGVMDGEPLMPLTEPYRLENPVYHQCYESGFWYPRVEAGQRILRGQVLGEIHGYHGELLETCVAEHDGNVLYLTKTLWVDKSVEVVTYARICSCCGREQCINDN</sequence>